<evidence type="ECO:0000256" key="1">
    <source>
        <dbReference type="SAM" id="Phobius"/>
    </source>
</evidence>
<feature type="transmembrane region" description="Helical" evidence="1">
    <location>
        <begin position="40"/>
        <end position="59"/>
    </location>
</feature>
<feature type="transmembrane region" description="Helical" evidence="1">
    <location>
        <begin position="12"/>
        <end position="34"/>
    </location>
</feature>
<organism evidence="2 3">
    <name type="scientific">Pantoea cypripedii</name>
    <name type="common">Pectobacterium cypripedii</name>
    <name type="synonym">Erwinia cypripedii</name>
    <dbReference type="NCBI Taxonomy" id="55209"/>
    <lineage>
        <taxon>Bacteria</taxon>
        <taxon>Pseudomonadati</taxon>
        <taxon>Pseudomonadota</taxon>
        <taxon>Gammaproteobacteria</taxon>
        <taxon>Enterobacterales</taxon>
        <taxon>Erwiniaceae</taxon>
        <taxon>Pantoea</taxon>
    </lineage>
</organism>
<dbReference type="STRING" id="55209.HA50_23915"/>
<reference evidence="2 3" key="1">
    <citation type="journal article" date="2017" name="Antonie Van Leeuwenhoek">
        <title>Phylogenomic resolution of the bacterial genus Pantoea and its relationship with Erwinia and Tatumella.</title>
        <authorList>
            <person name="Palmer M."/>
            <person name="Steenkamp E.T."/>
            <person name="Coetzee M.P."/>
            <person name="Chan W.Y."/>
            <person name="van Zyl E."/>
            <person name="De Maayer P."/>
            <person name="Coutinho T.A."/>
            <person name="Blom J."/>
            <person name="Smits T.H."/>
            <person name="Duffy B."/>
            <person name="Venter S.N."/>
        </authorList>
    </citation>
    <scope>NUCLEOTIDE SEQUENCE [LARGE SCALE GENOMIC DNA]</scope>
    <source>
        <strain evidence="2 3">LMG 2657</strain>
    </source>
</reference>
<keyword evidence="1" id="KW-0812">Transmembrane</keyword>
<dbReference type="RefSeq" id="WP_084879376.1">
    <property type="nucleotide sequence ID" value="NZ_JAGGMY010000005.1"/>
</dbReference>
<gene>
    <name evidence="2" type="ORF">HA50_23915</name>
</gene>
<protein>
    <submittedName>
        <fullName evidence="2">Uncharacterized protein</fullName>
    </submittedName>
</protein>
<comment type="caution">
    <text evidence="2">The sequence shown here is derived from an EMBL/GenBank/DDBJ whole genome shotgun (WGS) entry which is preliminary data.</text>
</comment>
<dbReference type="AlphaFoldDB" id="A0A1X1EL97"/>
<dbReference type="Proteomes" id="UP000193749">
    <property type="component" value="Unassembled WGS sequence"/>
</dbReference>
<keyword evidence="1" id="KW-1133">Transmembrane helix</keyword>
<keyword evidence="1" id="KW-0472">Membrane</keyword>
<keyword evidence="3" id="KW-1185">Reference proteome</keyword>
<dbReference type="EMBL" id="MLJI01000002">
    <property type="protein sequence ID" value="ORM89656.1"/>
    <property type="molecule type" value="Genomic_DNA"/>
</dbReference>
<name>A0A1X1EL97_PANCY</name>
<proteinExistence type="predicted"/>
<dbReference type="OrthoDB" id="6522388at2"/>
<sequence>MSNFFMTWLRRQLRYFASTLIPVLLILGFGMLSVTFWPSYAWGTTATFAVVVIAITFWLV</sequence>
<accession>A0A1X1EL97</accession>
<evidence type="ECO:0000313" key="2">
    <source>
        <dbReference type="EMBL" id="ORM89656.1"/>
    </source>
</evidence>
<evidence type="ECO:0000313" key="3">
    <source>
        <dbReference type="Proteomes" id="UP000193749"/>
    </source>
</evidence>